<name>A0AAV5ITZ0_9ROSI</name>
<accession>A0AAV5ITZ0</accession>
<dbReference type="EMBL" id="BPVZ01000017">
    <property type="protein sequence ID" value="GKV01738.1"/>
    <property type="molecule type" value="Genomic_DNA"/>
</dbReference>
<dbReference type="Proteomes" id="UP001054252">
    <property type="component" value="Unassembled WGS sequence"/>
</dbReference>
<protein>
    <submittedName>
        <fullName evidence="2">Uncharacterized protein</fullName>
    </submittedName>
</protein>
<organism evidence="2 3">
    <name type="scientific">Rubroshorea leprosula</name>
    <dbReference type="NCBI Taxonomy" id="152421"/>
    <lineage>
        <taxon>Eukaryota</taxon>
        <taxon>Viridiplantae</taxon>
        <taxon>Streptophyta</taxon>
        <taxon>Embryophyta</taxon>
        <taxon>Tracheophyta</taxon>
        <taxon>Spermatophyta</taxon>
        <taxon>Magnoliopsida</taxon>
        <taxon>eudicotyledons</taxon>
        <taxon>Gunneridae</taxon>
        <taxon>Pentapetalae</taxon>
        <taxon>rosids</taxon>
        <taxon>malvids</taxon>
        <taxon>Malvales</taxon>
        <taxon>Dipterocarpaceae</taxon>
        <taxon>Rubroshorea</taxon>
    </lineage>
</organism>
<evidence type="ECO:0000313" key="3">
    <source>
        <dbReference type="Proteomes" id="UP001054252"/>
    </source>
</evidence>
<reference evidence="2 3" key="1">
    <citation type="journal article" date="2021" name="Commun. Biol.">
        <title>The genome of Shorea leprosula (Dipterocarpaceae) highlights the ecological relevance of drought in aseasonal tropical rainforests.</title>
        <authorList>
            <person name="Ng K.K.S."/>
            <person name="Kobayashi M.J."/>
            <person name="Fawcett J.A."/>
            <person name="Hatakeyama M."/>
            <person name="Paape T."/>
            <person name="Ng C.H."/>
            <person name="Ang C.C."/>
            <person name="Tnah L.H."/>
            <person name="Lee C.T."/>
            <person name="Nishiyama T."/>
            <person name="Sese J."/>
            <person name="O'Brien M.J."/>
            <person name="Copetti D."/>
            <person name="Mohd Noor M.I."/>
            <person name="Ong R.C."/>
            <person name="Putra M."/>
            <person name="Sireger I.Z."/>
            <person name="Indrioko S."/>
            <person name="Kosugi Y."/>
            <person name="Izuno A."/>
            <person name="Isagi Y."/>
            <person name="Lee S.L."/>
            <person name="Shimizu K.K."/>
        </authorList>
    </citation>
    <scope>NUCLEOTIDE SEQUENCE [LARGE SCALE GENOMIC DNA]</scope>
    <source>
        <strain evidence="2">214</strain>
    </source>
</reference>
<dbReference type="AlphaFoldDB" id="A0AAV5ITZ0"/>
<feature type="region of interest" description="Disordered" evidence="1">
    <location>
        <begin position="26"/>
        <end position="56"/>
    </location>
</feature>
<proteinExistence type="predicted"/>
<gene>
    <name evidence="2" type="ORF">SLEP1_g14273</name>
</gene>
<evidence type="ECO:0000256" key="1">
    <source>
        <dbReference type="SAM" id="MobiDB-lite"/>
    </source>
</evidence>
<keyword evidence="3" id="KW-1185">Reference proteome</keyword>
<comment type="caution">
    <text evidence="2">The sequence shown here is derived from an EMBL/GenBank/DDBJ whole genome shotgun (WGS) entry which is preliminary data.</text>
</comment>
<sequence length="56" mass="6371">MEASFERRFQEHMCLLSQQYSMNATQPQTGYPSFAPPQTIDPSFGGFRPDHLPPPT</sequence>
<evidence type="ECO:0000313" key="2">
    <source>
        <dbReference type="EMBL" id="GKV01738.1"/>
    </source>
</evidence>